<gene>
    <name evidence="9" type="ORF">PMIN01_01276</name>
</gene>
<comment type="caution">
    <text evidence="9">The sequence shown here is derived from an EMBL/GenBank/DDBJ whole genome shotgun (WGS) entry which is preliminary data.</text>
</comment>
<name>A0A9P6GTU0_9PLEO</name>
<feature type="region of interest" description="Disordered" evidence="7">
    <location>
        <begin position="270"/>
        <end position="356"/>
    </location>
</feature>
<organism evidence="9 10">
    <name type="scientific">Paraphaeosphaeria minitans</name>
    <dbReference type="NCBI Taxonomy" id="565426"/>
    <lineage>
        <taxon>Eukaryota</taxon>
        <taxon>Fungi</taxon>
        <taxon>Dikarya</taxon>
        <taxon>Ascomycota</taxon>
        <taxon>Pezizomycotina</taxon>
        <taxon>Dothideomycetes</taxon>
        <taxon>Pleosporomycetidae</taxon>
        <taxon>Pleosporales</taxon>
        <taxon>Massarineae</taxon>
        <taxon>Didymosphaeriaceae</taxon>
        <taxon>Paraphaeosphaeria</taxon>
    </lineage>
</organism>
<feature type="compositionally biased region" description="Low complexity" evidence="7">
    <location>
        <begin position="456"/>
        <end position="471"/>
    </location>
</feature>
<feature type="compositionally biased region" description="Polar residues" evidence="7">
    <location>
        <begin position="1"/>
        <end position="20"/>
    </location>
</feature>
<keyword evidence="2" id="KW-0479">Metal-binding</keyword>
<feature type="domain" description="RING-type" evidence="8">
    <location>
        <begin position="78"/>
        <end position="266"/>
    </location>
</feature>
<dbReference type="PANTHER" id="PTHR11685">
    <property type="entry name" value="RBR FAMILY RING FINGER AND IBR DOMAIN-CONTAINING"/>
    <property type="match status" value="1"/>
</dbReference>
<keyword evidence="10" id="KW-1185">Reference proteome</keyword>
<feature type="compositionally biased region" description="Polar residues" evidence="7">
    <location>
        <begin position="63"/>
        <end position="72"/>
    </location>
</feature>
<keyword evidence="5" id="KW-0833">Ubl conjugation pathway</keyword>
<evidence type="ECO:0000256" key="5">
    <source>
        <dbReference type="ARBA" id="ARBA00022786"/>
    </source>
</evidence>
<sequence length="613" mass="66870">MENDTPATLTSTRDSASTRGTDAMEINLHPRRSTETHSASTVRDLEQLLGDVSEHEPPRGPQTARQRWSRTRSPSPKAVQECLICCSPCKGPEKEPVKEVHPCSRCGSAYCMSCLREMFLDACKDSSHMPPRCCSQIPLHHVRAYLTTEEIVLFQAKYEEWEPRIHSTAPLHDALLSYLICEVDICTNCRCLAHASEICSPFGFGAVDEETALLLQKWGYRKCPKCGQGVKRMHGCNHMECRCGAHFCWGCMKGKANCTGGCDDGDEDDLYYGPDKEEDDEFYEEDGAPSTAPPTADIAHVFPHMPPTRETTEPPATTTTATRSSPTTETRTPSTLPPPPHESGTWTEAQPAADDHADRAWDCTHEFSPVQTIAEQPSANTAPAATHMDCMECWATIHPVIKMPHPPTTDESTTTTPAAHRPGLIRIALRRAYRTRLAQRQAASVRSLRGEEDPLGSSPASFSSVPSSGVSRGRDAAGARGLGLDGGADDDMPVRDGLRDGRSGNLFEAEAAPFSFAYECDRCRIVVCHRCKDALEGARQVTHAVDTVAANVEDVTRRTRECDTQGIGGEEEICGREDVERGDGHVGCVSGVGAWGVEVEAGYEGVWKEGVAE</sequence>
<reference evidence="9" key="1">
    <citation type="journal article" date="2020" name="Mol. Plant Microbe Interact.">
        <title>Genome Sequence of the Biocontrol Agent Coniothyrium minitans strain Conio (IMI 134523).</title>
        <authorList>
            <person name="Patel D."/>
            <person name="Shittu T.A."/>
            <person name="Baroncelli R."/>
            <person name="Muthumeenakshi S."/>
            <person name="Osborne T.H."/>
            <person name="Janganan T.K."/>
            <person name="Sreenivasaprasad S."/>
        </authorList>
    </citation>
    <scope>NUCLEOTIDE SEQUENCE</scope>
    <source>
        <strain evidence="9">Conio</strain>
    </source>
</reference>
<feature type="region of interest" description="Disordered" evidence="7">
    <location>
        <begin position="441"/>
        <end position="497"/>
    </location>
</feature>
<evidence type="ECO:0000256" key="6">
    <source>
        <dbReference type="ARBA" id="ARBA00022833"/>
    </source>
</evidence>
<evidence type="ECO:0000256" key="2">
    <source>
        <dbReference type="ARBA" id="ARBA00022723"/>
    </source>
</evidence>
<dbReference type="EMBL" id="WJXW01000001">
    <property type="protein sequence ID" value="KAF9741737.1"/>
    <property type="molecule type" value="Genomic_DNA"/>
</dbReference>
<evidence type="ECO:0000256" key="7">
    <source>
        <dbReference type="SAM" id="MobiDB-lite"/>
    </source>
</evidence>
<dbReference type="AlphaFoldDB" id="A0A9P6GTU0"/>
<dbReference type="GO" id="GO:0004842">
    <property type="term" value="F:ubiquitin-protein transferase activity"/>
    <property type="evidence" value="ECO:0007669"/>
    <property type="project" value="InterPro"/>
</dbReference>
<dbReference type="PROSITE" id="PS51873">
    <property type="entry name" value="TRIAD"/>
    <property type="match status" value="1"/>
</dbReference>
<dbReference type="OrthoDB" id="10009520at2759"/>
<keyword evidence="1" id="KW-0808">Transferase</keyword>
<dbReference type="GO" id="GO:0008270">
    <property type="term" value="F:zinc ion binding"/>
    <property type="evidence" value="ECO:0007669"/>
    <property type="project" value="UniProtKB-KW"/>
</dbReference>
<evidence type="ECO:0000256" key="4">
    <source>
        <dbReference type="ARBA" id="ARBA00022771"/>
    </source>
</evidence>
<proteinExistence type="predicted"/>
<evidence type="ECO:0000313" key="10">
    <source>
        <dbReference type="Proteomes" id="UP000756921"/>
    </source>
</evidence>
<evidence type="ECO:0000256" key="1">
    <source>
        <dbReference type="ARBA" id="ARBA00022679"/>
    </source>
</evidence>
<dbReference type="InterPro" id="IPR031127">
    <property type="entry name" value="E3_UB_ligase_RBR"/>
</dbReference>
<feature type="region of interest" description="Disordered" evidence="7">
    <location>
        <begin position="1"/>
        <end position="72"/>
    </location>
</feature>
<evidence type="ECO:0000256" key="3">
    <source>
        <dbReference type="ARBA" id="ARBA00022737"/>
    </source>
</evidence>
<feature type="compositionally biased region" description="Low complexity" evidence="7">
    <location>
        <begin position="313"/>
        <end position="334"/>
    </location>
</feature>
<accession>A0A9P6GTU0</accession>
<dbReference type="SUPFAM" id="SSF57850">
    <property type="entry name" value="RING/U-box"/>
    <property type="match status" value="1"/>
</dbReference>
<evidence type="ECO:0000259" key="8">
    <source>
        <dbReference type="PROSITE" id="PS51873"/>
    </source>
</evidence>
<dbReference type="Proteomes" id="UP000756921">
    <property type="component" value="Unassembled WGS sequence"/>
</dbReference>
<keyword evidence="3" id="KW-0677">Repeat</keyword>
<dbReference type="Gene3D" id="1.20.120.1750">
    <property type="match status" value="1"/>
</dbReference>
<protein>
    <submittedName>
        <fullName evidence="9">Ibr domain-containing protein</fullName>
    </submittedName>
</protein>
<keyword evidence="6" id="KW-0862">Zinc</keyword>
<keyword evidence="4" id="KW-0863">Zinc-finger</keyword>
<feature type="compositionally biased region" description="Acidic residues" evidence="7">
    <location>
        <begin position="270"/>
        <end position="287"/>
    </location>
</feature>
<dbReference type="GO" id="GO:0016567">
    <property type="term" value="P:protein ubiquitination"/>
    <property type="evidence" value="ECO:0007669"/>
    <property type="project" value="InterPro"/>
</dbReference>
<dbReference type="InterPro" id="IPR044066">
    <property type="entry name" value="TRIAD_supradom"/>
</dbReference>
<evidence type="ECO:0000313" key="9">
    <source>
        <dbReference type="EMBL" id="KAF9741737.1"/>
    </source>
</evidence>